<gene>
    <name evidence="2" type="ORF">ZIOFF_038044</name>
</gene>
<dbReference type="Proteomes" id="UP000734854">
    <property type="component" value="Unassembled WGS sequence"/>
</dbReference>
<protein>
    <submittedName>
        <fullName evidence="2">Uncharacterized protein</fullName>
    </submittedName>
</protein>
<feature type="transmembrane region" description="Helical" evidence="1">
    <location>
        <begin position="62"/>
        <end position="80"/>
    </location>
</feature>
<dbReference type="PANTHER" id="PTHR34936">
    <property type="entry name" value="EXPRESSED PROTEIN"/>
    <property type="match status" value="1"/>
</dbReference>
<keyword evidence="1" id="KW-1133">Transmembrane helix</keyword>
<feature type="transmembrane region" description="Helical" evidence="1">
    <location>
        <begin position="35"/>
        <end position="56"/>
    </location>
</feature>
<evidence type="ECO:0000313" key="2">
    <source>
        <dbReference type="EMBL" id="KAG6505679.1"/>
    </source>
</evidence>
<organism evidence="2 3">
    <name type="scientific">Zingiber officinale</name>
    <name type="common">Ginger</name>
    <name type="synonym">Amomum zingiber</name>
    <dbReference type="NCBI Taxonomy" id="94328"/>
    <lineage>
        <taxon>Eukaryota</taxon>
        <taxon>Viridiplantae</taxon>
        <taxon>Streptophyta</taxon>
        <taxon>Embryophyta</taxon>
        <taxon>Tracheophyta</taxon>
        <taxon>Spermatophyta</taxon>
        <taxon>Magnoliopsida</taxon>
        <taxon>Liliopsida</taxon>
        <taxon>Zingiberales</taxon>
        <taxon>Zingiberaceae</taxon>
        <taxon>Zingiber</taxon>
    </lineage>
</organism>
<evidence type="ECO:0000313" key="3">
    <source>
        <dbReference type="Proteomes" id="UP000734854"/>
    </source>
</evidence>
<keyword evidence="3" id="KW-1185">Reference proteome</keyword>
<proteinExistence type="predicted"/>
<comment type="caution">
    <text evidence="2">The sequence shown here is derived from an EMBL/GenBank/DDBJ whole genome shotgun (WGS) entry which is preliminary data.</text>
</comment>
<dbReference type="EMBL" id="JACMSC010000010">
    <property type="protein sequence ID" value="KAG6505679.1"/>
    <property type="molecule type" value="Genomic_DNA"/>
</dbReference>
<dbReference type="PANTHER" id="PTHR34936:SF7">
    <property type="entry name" value="NADH-UBIQUINONE OXIDOREDUCTASE CHAIN 5"/>
    <property type="match status" value="1"/>
</dbReference>
<dbReference type="OrthoDB" id="1937310at2759"/>
<dbReference type="AlphaFoldDB" id="A0A8J5GKV2"/>
<keyword evidence="1" id="KW-0472">Membrane</keyword>
<accession>A0A8J5GKV2</accession>
<sequence>MITRSNLAEQLREYQVRSSHEWAIVSFFTSSRVDVILVLWELLMFAFIVFSGVALYFQYIKVALVLVFLTFLMLVGMKVTRQVRRNNKMKRKMLLPLSM</sequence>
<name>A0A8J5GKV2_ZINOF</name>
<reference evidence="2 3" key="1">
    <citation type="submission" date="2020-08" db="EMBL/GenBank/DDBJ databases">
        <title>Plant Genome Project.</title>
        <authorList>
            <person name="Zhang R.-G."/>
        </authorList>
    </citation>
    <scope>NUCLEOTIDE SEQUENCE [LARGE SCALE GENOMIC DNA]</scope>
    <source>
        <tissue evidence="2">Rhizome</tissue>
    </source>
</reference>
<evidence type="ECO:0000256" key="1">
    <source>
        <dbReference type="SAM" id="Phobius"/>
    </source>
</evidence>
<keyword evidence="1" id="KW-0812">Transmembrane</keyword>